<evidence type="ECO:0000256" key="4">
    <source>
        <dbReference type="ARBA" id="ARBA00023136"/>
    </source>
</evidence>
<evidence type="ECO:0000313" key="6">
    <source>
        <dbReference type="EMBL" id="KAF4338227.1"/>
    </source>
</evidence>
<evidence type="ECO:0000256" key="5">
    <source>
        <dbReference type="SAM" id="Phobius"/>
    </source>
</evidence>
<gene>
    <name evidence="6" type="ORF">FBEOM_7892</name>
</gene>
<dbReference type="Proteomes" id="UP000730481">
    <property type="component" value="Unassembled WGS sequence"/>
</dbReference>
<reference evidence="6" key="1">
    <citation type="journal article" date="2017" name="Mycologia">
        <title>Fusarium algeriense, sp. nov., a novel toxigenic crown rot pathogen of durum wheat from Algeria is nested in the Fusarium burgessii species complex.</title>
        <authorList>
            <person name="Laraba I."/>
            <person name="Keddad A."/>
            <person name="Boureghda H."/>
            <person name="Abdallah N."/>
            <person name="Vaughan M.M."/>
            <person name="Proctor R.H."/>
            <person name="Busman M."/>
            <person name="O'Donnell K."/>
        </authorList>
    </citation>
    <scope>NUCLEOTIDE SEQUENCE</scope>
    <source>
        <strain evidence="6">NRRL 25174</strain>
    </source>
</reference>
<accession>A0A9P5AHV2</accession>
<name>A0A9P5AHV2_9HYPO</name>
<dbReference type="Gene3D" id="1.20.58.340">
    <property type="entry name" value="Magnesium transport protein CorA, transmembrane region"/>
    <property type="match status" value="1"/>
</dbReference>
<evidence type="ECO:0000256" key="2">
    <source>
        <dbReference type="ARBA" id="ARBA00022692"/>
    </source>
</evidence>
<sequence>MAKPKSVHHVLDGRYYDEIKLQRVLEKLFPGQNGKFGLRMSNDQWVFKAPRQVSLTELESICQRHSWKPLQITEQMLKFLVDKFHLKSSIWDISSCFYAKNFDIESTFCVPFTVSQDGPIIEVSYTIRYPEFKAKKGDWIIRQTGIYQVFNIDTNQNLCILFNPTPLSKLHQVMQDYVSKKSKDAEKDFFCLHKELFNAHFSSWRLYNAYLERILIPIANHAVATWIEELTEAEYRHLTEIAYLEGRLVQIPAILACSNDVLEGLSSLCRDWYPYSTAYAKESARTALIQFQQHQRNCQAYTRVADFLQQRAQKITQLLANTLSFREQLHAKVQNNSMLQLNKSAVFITTLTLLYLPASFVATFFGMNFFDLDDNGDQITMTSMIWIYFLSSAALTIGTFLLYHILLDKTLLSRVARSFPVFKAIMHGRDTKSSSDIESCSM</sequence>
<protein>
    <submittedName>
        <fullName evidence="6">Zinc transport</fullName>
    </submittedName>
</protein>
<organism evidence="6 7">
    <name type="scientific">Fusarium beomiforme</name>
    <dbReference type="NCBI Taxonomy" id="44412"/>
    <lineage>
        <taxon>Eukaryota</taxon>
        <taxon>Fungi</taxon>
        <taxon>Dikarya</taxon>
        <taxon>Ascomycota</taxon>
        <taxon>Pezizomycotina</taxon>
        <taxon>Sordariomycetes</taxon>
        <taxon>Hypocreomycetidae</taxon>
        <taxon>Hypocreales</taxon>
        <taxon>Nectriaceae</taxon>
        <taxon>Fusarium</taxon>
        <taxon>Fusarium burgessii species complex</taxon>
    </lineage>
</organism>
<comment type="caution">
    <text evidence="6">The sequence shown here is derived from an EMBL/GenBank/DDBJ whole genome shotgun (WGS) entry which is preliminary data.</text>
</comment>
<keyword evidence="2 5" id="KW-0812">Transmembrane</keyword>
<dbReference type="Pfam" id="PF01544">
    <property type="entry name" value="CorA"/>
    <property type="match status" value="1"/>
</dbReference>
<evidence type="ECO:0000313" key="7">
    <source>
        <dbReference type="Proteomes" id="UP000730481"/>
    </source>
</evidence>
<evidence type="ECO:0000256" key="1">
    <source>
        <dbReference type="ARBA" id="ARBA00004141"/>
    </source>
</evidence>
<keyword evidence="3 5" id="KW-1133">Transmembrane helix</keyword>
<dbReference type="GO" id="GO:0016020">
    <property type="term" value="C:membrane"/>
    <property type="evidence" value="ECO:0007669"/>
    <property type="project" value="UniProtKB-SubCell"/>
</dbReference>
<feature type="transmembrane region" description="Helical" evidence="5">
    <location>
        <begin position="345"/>
        <end position="365"/>
    </location>
</feature>
<feature type="transmembrane region" description="Helical" evidence="5">
    <location>
        <begin position="385"/>
        <end position="407"/>
    </location>
</feature>
<keyword evidence="4 5" id="KW-0472">Membrane</keyword>
<comment type="subcellular location">
    <subcellularLocation>
        <location evidence="1">Membrane</location>
        <topology evidence="1">Multi-pass membrane protein</topology>
    </subcellularLocation>
</comment>
<dbReference type="OrthoDB" id="5392974at2759"/>
<keyword evidence="7" id="KW-1185">Reference proteome</keyword>
<reference evidence="6" key="2">
    <citation type="submission" date="2020-02" db="EMBL/GenBank/DDBJ databases">
        <title>Identification and distribution of gene clusters putatively required for synthesis of sphingolipid metabolism inhibitors in phylogenetically diverse species of the filamentous fungus Fusarium.</title>
        <authorList>
            <person name="Kim H.-S."/>
            <person name="Busman M."/>
            <person name="Brown D.W."/>
            <person name="Divon H."/>
            <person name="Uhlig S."/>
            <person name="Proctor R.H."/>
        </authorList>
    </citation>
    <scope>NUCLEOTIDE SEQUENCE</scope>
    <source>
        <strain evidence="6">NRRL 25174</strain>
    </source>
</reference>
<dbReference type="InterPro" id="IPR045863">
    <property type="entry name" value="CorA_TM1_TM2"/>
</dbReference>
<dbReference type="AlphaFoldDB" id="A0A9P5AHV2"/>
<evidence type="ECO:0000256" key="3">
    <source>
        <dbReference type="ARBA" id="ARBA00022989"/>
    </source>
</evidence>
<dbReference type="SUPFAM" id="SSF144083">
    <property type="entry name" value="Magnesium transport protein CorA, transmembrane region"/>
    <property type="match status" value="1"/>
</dbReference>
<dbReference type="GO" id="GO:0046873">
    <property type="term" value="F:metal ion transmembrane transporter activity"/>
    <property type="evidence" value="ECO:0007669"/>
    <property type="project" value="InterPro"/>
</dbReference>
<dbReference type="EMBL" id="PVQB02000358">
    <property type="protein sequence ID" value="KAF4338227.1"/>
    <property type="molecule type" value="Genomic_DNA"/>
</dbReference>
<proteinExistence type="predicted"/>
<dbReference type="InterPro" id="IPR002523">
    <property type="entry name" value="MgTranspt_CorA/ZnTranspt_ZntB"/>
</dbReference>